<dbReference type="PANTHER" id="PTHR24403">
    <property type="entry name" value="ZINC FINGER PROTEIN"/>
    <property type="match status" value="1"/>
</dbReference>
<dbReference type="GO" id="GO:0045944">
    <property type="term" value="P:positive regulation of transcription by RNA polymerase II"/>
    <property type="evidence" value="ECO:0007669"/>
    <property type="project" value="TreeGrafter"/>
</dbReference>
<dbReference type="FunFam" id="3.30.160.60:FF:000100">
    <property type="entry name" value="Zinc finger 45-like"/>
    <property type="match status" value="1"/>
</dbReference>
<feature type="domain" description="C2H2-type" evidence="7">
    <location>
        <begin position="738"/>
        <end position="766"/>
    </location>
</feature>
<evidence type="ECO:0000313" key="10">
    <source>
        <dbReference type="Proteomes" id="UP000759131"/>
    </source>
</evidence>
<proteinExistence type="predicted"/>
<dbReference type="Gene3D" id="2.170.270.10">
    <property type="entry name" value="SET domain"/>
    <property type="match status" value="2"/>
</dbReference>
<dbReference type="PROSITE" id="PS50280">
    <property type="entry name" value="SET"/>
    <property type="match status" value="1"/>
</dbReference>
<dbReference type="Pfam" id="PF00096">
    <property type="entry name" value="zf-C2H2"/>
    <property type="match status" value="5"/>
</dbReference>
<dbReference type="AlphaFoldDB" id="A0A7R9PXP3"/>
<dbReference type="Gene3D" id="3.30.160.60">
    <property type="entry name" value="Classic Zinc Finger"/>
    <property type="match status" value="5"/>
</dbReference>
<dbReference type="InterPro" id="IPR036236">
    <property type="entry name" value="Znf_C2H2_sf"/>
</dbReference>
<dbReference type="InterPro" id="IPR046341">
    <property type="entry name" value="SET_dom_sf"/>
</dbReference>
<dbReference type="Pfam" id="PF21549">
    <property type="entry name" value="PRDM2_PR"/>
    <property type="match status" value="1"/>
</dbReference>
<dbReference type="InterPro" id="IPR013087">
    <property type="entry name" value="Znf_C2H2_type"/>
</dbReference>
<accession>A0A7R9PXP3</accession>
<dbReference type="GO" id="GO:0008757">
    <property type="term" value="F:S-adenosylmethionine-dependent methyltransferase activity"/>
    <property type="evidence" value="ECO:0007669"/>
    <property type="project" value="UniProtKB-ARBA"/>
</dbReference>
<feature type="region of interest" description="Disordered" evidence="6">
    <location>
        <begin position="567"/>
        <end position="603"/>
    </location>
</feature>
<dbReference type="PROSITE" id="PS00028">
    <property type="entry name" value="ZINC_FINGER_C2H2_1"/>
    <property type="match status" value="6"/>
</dbReference>
<gene>
    <name evidence="9" type="ORF">OSB1V03_LOCUS5047</name>
</gene>
<organism evidence="9">
    <name type="scientific">Medioppia subpectinata</name>
    <dbReference type="NCBI Taxonomy" id="1979941"/>
    <lineage>
        <taxon>Eukaryota</taxon>
        <taxon>Metazoa</taxon>
        <taxon>Ecdysozoa</taxon>
        <taxon>Arthropoda</taxon>
        <taxon>Chelicerata</taxon>
        <taxon>Arachnida</taxon>
        <taxon>Acari</taxon>
        <taxon>Acariformes</taxon>
        <taxon>Sarcoptiformes</taxon>
        <taxon>Oribatida</taxon>
        <taxon>Brachypylina</taxon>
        <taxon>Oppioidea</taxon>
        <taxon>Oppiidae</taxon>
        <taxon>Medioppia</taxon>
    </lineage>
</organism>
<evidence type="ECO:0000256" key="5">
    <source>
        <dbReference type="PROSITE-ProRule" id="PRU00042"/>
    </source>
</evidence>
<dbReference type="GO" id="GO:0008276">
    <property type="term" value="F:protein methyltransferase activity"/>
    <property type="evidence" value="ECO:0007669"/>
    <property type="project" value="UniProtKB-ARBA"/>
</dbReference>
<dbReference type="EMBL" id="OC857014">
    <property type="protein sequence ID" value="CAD7624604.1"/>
    <property type="molecule type" value="Genomic_DNA"/>
</dbReference>
<protein>
    <recommendedName>
        <fullName evidence="11">PR domain zinc finger protein 10</fullName>
    </recommendedName>
</protein>
<dbReference type="GO" id="GO:0008270">
    <property type="term" value="F:zinc ion binding"/>
    <property type="evidence" value="ECO:0007669"/>
    <property type="project" value="UniProtKB-KW"/>
</dbReference>
<feature type="domain" description="SET" evidence="8">
    <location>
        <begin position="383"/>
        <end position="507"/>
    </location>
</feature>
<dbReference type="FunFam" id="3.30.160.60:FF:000347">
    <property type="entry name" value="PR domain zinc finger protein 10"/>
    <property type="match status" value="1"/>
</dbReference>
<dbReference type="GO" id="GO:0008170">
    <property type="term" value="F:N-methyltransferase activity"/>
    <property type="evidence" value="ECO:0007669"/>
    <property type="project" value="UniProtKB-ARBA"/>
</dbReference>
<feature type="domain" description="C2H2-type" evidence="7">
    <location>
        <begin position="802"/>
        <end position="830"/>
    </location>
</feature>
<feature type="compositionally biased region" description="Polar residues" evidence="6">
    <location>
        <begin position="588"/>
        <end position="597"/>
    </location>
</feature>
<feature type="domain" description="C2H2-type" evidence="7">
    <location>
        <begin position="710"/>
        <end position="737"/>
    </location>
</feature>
<feature type="compositionally biased region" description="Low complexity" evidence="6">
    <location>
        <begin position="75"/>
        <end position="94"/>
    </location>
</feature>
<keyword evidence="4" id="KW-0862">Zinc</keyword>
<keyword evidence="1" id="KW-0479">Metal-binding</keyword>
<feature type="region of interest" description="Disordered" evidence="6">
    <location>
        <begin position="868"/>
        <end position="899"/>
    </location>
</feature>
<evidence type="ECO:0000256" key="6">
    <source>
        <dbReference type="SAM" id="MobiDB-lite"/>
    </source>
</evidence>
<feature type="non-terminal residue" evidence="9">
    <location>
        <position position="899"/>
    </location>
</feature>
<evidence type="ECO:0008006" key="11">
    <source>
        <dbReference type="Google" id="ProtNLM"/>
    </source>
</evidence>
<dbReference type="EMBL" id="CAJPIZ010002439">
    <property type="protein sequence ID" value="CAG2105034.1"/>
    <property type="molecule type" value="Genomic_DNA"/>
</dbReference>
<reference evidence="9" key="1">
    <citation type="submission" date="2020-11" db="EMBL/GenBank/DDBJ databases">
        <authorList>
            <person name="Tran Van P."/>
        </authorList>
    </citation>
    <scope>NUCLEOTIDE SEQUENCE</scope>
</reference>
<sequence length="899" mass="101837">MMSSSPTPSSSGALHEEAMYATDEMTSTSSSGQYMHHLTSNTVDQNVVSSTQHNQSHNHNSHQQPFKHMLAQKYAAESTSEQSSAGSSSETGQQLHHNLQQFYAYSPLVSSSCSGHHFEANMLDTNNVQNDVIHVESTSGQLDSEDSQLMQNSVFHDNVIESLIKQEQQQQQTSTLVTSTSTANMCRQDMIFDCNSEAVDSTTSAGHQMSYIQPMHTYQEQSIDKIAIQSLVSMQTDSHQLMQTHYLHQNADNSMPILQPQTVEQCVQQPMEEAVVAQHNPNPLPIEMDIPQEHVINDLPVLSRARASLPAEYLYIEEPDNSATVFGVFAKKTIPKRTQFGPVEGVIAVVAQHNPNPLPIEMDIPQEHVISDLPVLSRARASLPAEYLYIEEPDNSATVFGVFAKKTIPKRTQFGPVEGVIVGHNHSNVHNLNHNLMIFITEDLILDQSDENQSNWMKFVRSANTYEEQNLSLIAKENVSANEIEIKFFFLTTRAIYAREELKVWYSREYADKYNLKALEGPLIIADTDEQSVAEAIVQKSTPNPIDILTTGGHKLRNKIAKTLQQQQLQQQQQQTLDTQQSSSQTDANGSSGQPKDTTAPPKYQCETCQKIFPRFYSLRRHQIMHSGEKKYKCPVCGMSFSHVYNRNRHAKKHQKAVTNKKSKAIGLCYLSEEISQQFCPFVSLENPQGFDEFSAVRKHIRAFHSDKQYPCTQCEKVFPRPDKLKLHMLRHSDHREFLCANCGKQFKRKDKLKEHMQRMHAPDREAKLAAKQAAKQAQQLSQQHKKFIPKVSPTDYHRFIYKCHTCLLGFKRRGMLVNHLAKRHPDIPPDTVPELNLPILKTTRDYYCQYCDKVYKSSSKRKAHIMKNHPGKSLPLSNRHKGGIPVIPGIPNPTYSAT</sequence>
<keyword evidence="3 5" id="KW-0863">Zinc-finger</keyword>
<feature type="domain" description="C2H2-type" evidence="7">
    <location>
        <begin position="604"/>
        <end position="631"/>
    </location>
</feature>
<dbReference type="SUPFAM" id="SSF57667">
    <property type="entry name" value="beta-beta-alpha zinc fingers"/>
    <property type="match status" value="2"/>
</dbReference>
<dbReference type="GO" id="GO:0005634">
    <property type="term" value="C:nucleus"/>
    <property type="evidence" value="ECO:0007669"/>
    <property type="project" value="TreeGrafter"/>
</dbReference>
<dbReference type="SMART" id="SM00355">
    <property type="entry name" value="ZnF_C2H2"/>
    <property type="match status" value="6"/>
</dbReference>
<feature type="domain" description="C2H2-type" evidence="7">
    <location>
        <begin position="847"/>
        <end position="875"/>
    </location>
</feature>
<evidence type="ECO:0000259" key="8">
    <source>
        <dbReference type="PROSITE" id="PS50280"/>
    </source>
</evidence>
<feature type="compositionally biased region" description="Low complexity" evidence="6">
    <location>
        <begin position="567"/>
        <end position="587"/>
    </location>
</feature>
<dbReference type="InterPro" id="IPR001214">
    <property type="entry name" value="SET_dom"/>
</dbReference>
<feature type="domain" description="C2H2-type" evidence="7">
    <location>
        <begin position="632"/>
        <end position="659"/>
    </location>
</feature>
<evidence type="ECO:0000256" key="1">
    <source>
        <dbReference type="ARBA" id="ARBA00022723"/>
    </source>
</evidence>
<evidence type="ECO:0000259" key="7">
    <source>
        <dbReference type="PROSITE" id="PS50157"/>
    </source>
</evidence>
<dbReference type="Proteomes" id="UP000759131">
    <property type="component" value="Unassembled WGS sequence"/>
</dbReference>
<keyword evidence="10" id="KW-1185">Reference proteome</keyword>
<dbReference type="InterPro" id="IPR050688">
    <property type="entry name" value="Zinc_finger/UBP_domain"/>
</dbReference>
<dbReference type="PANTHER" id="PTHR24403:SF48">
    <property type="entry name" value="PR DOMAIN ZINC FINGER PROTEIN 10"/>
    <property type="match status" value="1"/>
</dbReference>
<name>A0A7R9PXP3_9ACAR</name>
<feature type="region of interest" description="Disordered" evidence="6">
    <location>
        <begin position="72"/>
        <end position="94"/>
    </location>
</feature>
<dbReference type="PROSITE" id="PS50157">
    <property type="entry name" value="ZINC_FINGER_C2H2_2"/>
    <property type="match status" value="6"/>
</dbReference>
<evidence type="ECO:0000256" key="4">
    <source>
        <dbReference type="ARBA" id="ARBA00022833"/>
    </source>
</evidence>
<evidence type="ECO:0000256" key="3">
    <source>
        <dbReference type="ARBA" id="ARBA00022771"/>
    </source>
</evidence>
<dbReference type="FunFam" id="3.30.160.60:FF:000446">
    <property type="entry name" value="Zinc finger protein"/>
    <property type="match status" value="1"/>
</dbReference>
<keyword evidence="2" id="KW-0677">Repeat</keyword>
<dbReference type="OrthoDB" id="3535323at2759"/>
<evidence type="ECO:0000313" key="9">
    <source>
        <dbReference type="EMBL" id="CAD7624604.1"/>
    </source>
</evidence>
<evidence type="ECO:0000256" key="2">
    <source>
        <dbReference type="ARBA" id="ARBA00022737"/>
    </source>
</evidence>